<evidence type="ECO:0000256" key="6">
    <source>
        <dbReference type="ARBA" id="ARBA00022840"/>
    </source>
</evidence>
<evidence type="ECO:0000259" key="11">
    <source>
        <dbReference type="PROSITE" id="PS50975"/>
    </source>
</evidence>
<dbReference type="SUPFAM" id="SSF51230">
    <property type="entry name" value="Single hybrid motif"/>
    <property type="match status" value="1"/>
</dbReference>
<dbReference type="Pfam" id="PF02786">
    <property type="entry name" value="CPSase_L_D2"/>
    <property type="match status" value="1"/>
</dbReference>
<dbReference type="InterPro" id="IPR016185">
    <property type="entry name" value="PreATP-grasp_dom_sf"/>
</dbReference>
<evidence type="ECO:0000256" key="8">
    <source>
        <dbReference type="ARBA" id="ARBA00023268"/>
    </source>
</evidence>
<dbReference type="Pfam" id="PF00289">
    <property type="entry name" value="Biotin_carb_N"/>
    <property type="match status" value="1"/>
</dbReference>
<feature type="domain" description="Biotin carboxylation" evidence="12">
    <location>
        <begin position="2"/>
        <end position="450"/>
    </location>
</feature>
<keyword evidence="7" id="KW-0092">Biotin</keyword>
<dbReference type="InterPro" id="IPR005482">
    <property type="entry name" value="Biotin_COase_C"/>
</dbReference>
<evidence type="ECO:0000259" key="14">
    <source>
        <dbReference type="PROSITE" id="PS50989"/>
    </source>
</evidence>
<dbReference type="Gene3D" id="3.30.470.20">
    <property type="entry name" value="ATP-grasp fold, B domain"/>
    <property type="match status" value="1"/>
</dbReference>
<feature type="domain" description="Lipoyl-binding" evidence="10">
    <location>
        <begin position="475"/>
        <end position="553"/>
    </location>
</feature>
<evidence type="ECO:0000313" key="16">
    <source>
        <dbReference type="Proteomes" id="UP000238327"/>
    </source>
</evidence>
<dbReference type="PROSITE" id="PS50975">
    <property type="entry name" value="ATP_GRASP"/>
    <property type="match status" value="1"/>
</dbReference>
<dbReference type="PROSITE" id="PS50989">
    <property type="entry name" value="COA_CT_CTER"/>
    <property type="match status" value="1"/>
</dbReference>
<dbReference type="GO" id="GO:0005524">
    <property type="term" value="F:ATP binding"/>
    <property type="evidence" value="ECO:0007669"/>
    <property type="project" value="UniProtKB-UniRule"/>
</dbReference>
<dbReference type="InterPro" id="IPR013815">
    <property type="entry name" value="ATP_grasp_subdomain_1"/>
</dbReference>
<dbReference type="SMART" id="SM00878">
    <property type="entry name" value="Biotin_carb_C"/>
    <property type="match status" value="1"/>
</dbReference>
<dbReference type="InterPro" id="IPR011763">
    <property type="entry name" value="COA_CT_C"/>
</dbReference>
<keyword evidence="6 9" id="KW-0067">ATP-binding</keyword>
<dbReference type="InterPro" id="IPR034733">
    <property type="entry name" value="AcCoA_carboxyl_beta"/>
</dbReference>
<dbReference type="PROSITE" id="PS00188">
    <property type="entry name" value="BIOTIN"/>
    <property type="match status" value="1"/>
</dbReference>
<evidence type="ECO:0000256" key="4">
    <source>
        <dbReference type="ARBA" id="ARBA00022598"/>
    </source>
</evidence>
<evidence type="ECO:0000256" key="3">
    <source>
        <dbReference type="ARBA" id="ARBA00013058"/>
    </source>
</evidence>
<dbReference type="InterPro" id="IPR005479">
    <property type="entry name" value="CPAse_ATP-bd"/>
</dbReference>
<dbReference type="UniPathway" id="UPA00655">
    <property type="reaction ID" value="UER00711"/>
</dbReference>
<evidence type="ECO:0000256" key="2">
    <source>
        <dbReference type="ARBA" id="ARBA00004956"/>
    </source>
</evidence>
<feature type="domain" description="ATP-grasp" evidence="11">
    <location>
        <begin position="120"/>
        <end position="317"/>
    </location>
</feature>
<dbReference type="Pfam" id="PF00364">
    <property type="entry name" value="Biotin_lipoyl"/>
    <property type="match status" value="1"/>
</dbReference>
<dbReference type="GO" id="GO:0046872">
    <property type="term" value="F:metal ion binding"/>
    <property type="evidence" value="ECO:0007669"/>
    <property type="project" value="InterPro"/>
</dbReference>
<dbReference type="PROSITE" id="PS50979">
    <property type="entry name" value="BC"/>
    <property type="match status" value="1"/>
</dbReference>
<dbReference type="InterPro" id="IPR029045">
    <property type="entry name" value="ClpP/crotonase-like_dom_sf"/>
</dbReference>
<dbReference type="Pfam" id="PF02785">
    <property type="entry name" value="Biotin_carb_C"/>
    <property type="match status" value="1"/>
</dbReference>
<dbReference type="Gene3D" id="3.30.1490.20">
    <property type="entry name" value="ATP-grasp fold, A domain"/>
    <property type="match status" value="1"/>
</dbReference>
<dbReference type="RefSeq" id="WP_106738685.1">
    <property type="nucleotide sequence ID" value="NZ_CP027657.1"/>
</dbReference>
<dbReference type="EMBL" id="CP027657">
    <property type="protein sequence ID" value="AVO53934.1"/>
    <property type="molecule type" value="Genomic_DNA"/>
</dbReference>
<organism evidence="15 16">
    <name type="scientific">Ectopseudomonas mendocina</name>
    <name type="common">Pseudomonas mendocina</name>
    <dbReference type="NCBI Taxonomy" id="300"/>
    <lineage>
        <taxon>Bacteria</taxon>
        <taxon>Pseudomonadati</taxon>
        <taxon>Pseudomonadota</taxon>
        <taxon>Gammaproteobacteria</taxon>
        <taxon>Pseudomonadales</taxon>
        <taxon>Pseudomonadaceae</taxon>
        <taxon>Ectopseudomonas</taxon>
    </lineage>
</organism>
<dbReference type="InterPro" id="IPR011764">
    <property type="entry name" value="Biotin_carboxylation_dom"/>
</dbReference>
<keyword evidence="8" id="KW-0511">Multifunctional enzyme</keyword>
<name>A0A2R3QQB7_ECTME</name>
<dbReference type="OrthoDB" id="9803706at2"/>
<dbReference type="EC" id="6.4.1.2" evidence="3"/>
<accession>A0A2R3QQB7</accession>
<dbReference type="PROSITE" id="PS50968">
    <property type="entry name" value="BIOTINYL_LIPOYL"/>
    <property type="match status" value="1"/>
</dbReference>
<comment type="pathway">
    <text evidence="2">Lipid metabolism; malonyl-CoA biosynthesis; malonyl-CoA from acetyl-CoA: step 1/1.</text>
</comment>
<dbReference type="SUPFAM" id="SSF51246">
    <property type="entry name" value="Rudiment single hybrid motif"/>
    <property type="match status" value="1"/>
</dbReference>
<dbReference type="Pfam" id="PF01039">
    <property type="entry name" value="Carboxyl_trans"/>
    <property type="match status" value="1"/>
</dbReference>
<evidence type="ECO:0000256" key="7">
    <source>
        <dbReference type="ARBA" id="ARBA00023267"/>
    </source>
</evidence>
<dbReference type="PROSITE" id="PS50980">
    <property type="entry name" value="COA_CT_NTER"/>
    <property type="match status" value="1"/>
</dbReference>
<dbReference type="SUPFAM" id="SSF52440">
    <property type="entry name" value="PreATP-grasp domain"/>
    <property type="match status" value="1"/>
</dbReference>
<dbReference type="InterPro" id="IPR011761">
    <property type="entry name" value="ATP-grasp"/>
</dbReference>
<sequence>MPFPALLIANRGEIAIRIAQACADLGIRSVAVYAENDSACLHTRKADLALPLAGRGVAAYLDMDQLIAIAHDQGCTAIHPGYGFLAENAEFASRCQTAGLTFIGPSPEALQLFGDKAAARDLAERCGVPLVPGINRPVTLEQAAAFLAEHGSVMLKALAGGGGRGMRAVDDPAQLTDAFARCASEAQGAFGSGALYVEKRMRRARHIEVQVLGDGSGTVSHLWERDCSLQRRHQKLVEIAPSPDLDAATRDAIIASALRLAAEVQYRGIGTFEFLLDLDQPGRFYFMEANPRVQVEHTVTEQVTGVDLLHTQLHLAAGKSLAELGLLTPPPAKGYAVQVRLNLETLLADGTARPAAGVLAAYQPPSGPGLRVDGCGYAGYTVSPAYDSLIAKLIASASDYPSALRRAYRGLCEFRLDGVASNQHLLQNLLHCEAVIANQVDTTYVERHLGELLAPRDQAHPHRYFATDATLQSAQASVDAPPCTLALNAPSAGVLVSLAVAEGDAVATGQRIAVLEAMKMEFEVKAEHSGIVRVLAVAPGDAIGEGQALAFLEPAEVDGLDAHGEQAVDLAHIRADLAEVLERHARLTDARRPEAVTKRRKTGQRTVRENLADLLDADSFIEYGAMALAAQRRRRSPEELLELSPADGLVAGIGTVNAASFGAEATRCMAIAYDYTVFAGTQGVMNHKKTDRMLALAEKWRLPVVLFAEGGGGRPGDTDFVGVAGLDCHTFVAMAKLSGLVPTVGVVSGRCFAGNAALLGCCDVIIATRNATIGMAGPAMIEGGGLGSFTPEQVGPTSVQGPNGVIDVLVEDETEAVAVAKQYLGYFQGPLTDWQCSDVRELRHVIPENRLRVYDIRKVIELLADDGSLLELRRQFAPGLITALIRIEGKPFGLIANNPAHLGGAIDAVAGDKAARFLQLCEAHDLPIVSLCDTPGFMVGPDAEKQATVRHVSRLFVSAASLTVPFFTLVLRKGYGLGAQAMAAGSFHSPLFTAAWPSGEFGAMGLEGAVRLGFAKELAAQPDEAARQALFDKLVAKAYENGKALNMASYLEIDAVIDPADSRVWLLRGLNAAPRPPQRDGKKRPFVDTW</sequence>
<dbReference type="AlphaFoldDB" id="A0A2R3QQB7"/>
<evidence type="ECO:0000256" key="5">
    <source>
        <dbReference type="ARBA" id="ARBA00022741"/>
    </source>
</evidence>
<dbReference type="InterPro" id="IPR051602">
    <property type="entry name" value="ACC_Biotin_Carboxylase"/>
</dbReference>
<dbReference type="InterPro" id="IPR005481">
    <property type="entry name" value="BC-like_N"/>
</dbReference>
<dbReference type="InterPro" id="IPR001882">
    <property type="entry name" value="Biotin_BS"/>
</dbReference>
<evidence type="ECO:0000259" key="10">
    <source>
        <dbReference type="PROSITE" id="PS50968"/>
    </source>
</evidence>
<keyword evidence="4" id="KW-0436">Ligase</keyword>
<dbReference type="GO" id="GO:2001295">
    <property type="term" value="P:malonyl-CoA biosynthetic process"/>
    <property type="evidence" value="ECO:0007669"/>
    <property type="project" value="UniProtKB-UniPathway"/>
</dbReference>
<dbReference type="InterPro" id="IPR011053">
    <property type="entry name" value="Single_hybrid_motif"/>
</dbReference>
<dbReference type="CDD" id="cd06850">
    <property type="entry name" value="biotinyl_domain"/>
    <property type="match status" value="1"/>
</dbReference>
<dbReference type="PROSITE" id="PS00867">
    <property type="entry name" value="CPSASE_2"/>
    <property type="match status" value="1"/>
</dbReference>
<evidence type="ECO:0000256" key="9">
    <source>
        <dbReference type="PROSITE-ProRule" id="PRU00409"/>
    </source>
</evidence>
<gene>
    <name evidence="15" type="ORF">C7A17_14570</name>
</gene>
<dbReference type="InterPro" id="IPR000089">
    <property type="entry name" value="Biotin_lipoyl"/>
</dbReference>
<keyword evidence="5 9" id="KW-0547">Nucleotide-binding</keyword>
<dbReference type="Gene3D" id="2.40.50.100">
    <property type="match status" value="1"/>
</dbReference>
<protein>
    <recommendedName>
        <fullName evidence="3">acetyl-CoA carboxylase</fullName>
        <ecNumber evidence="3">6.4.1.2</ecNumber>
    </recommendedName>
</protein>
<feature type="domain" description="CoA carboxyltransferase N-terminal" evidence="13">
    <location>
        <begin position="571"/>
        <end position="839"/>
    </location>
</feature>
<dbReference type="Gene3D" id="3.40.50.20">
    <property type="match status" value="1"/>
</dbReference>
<dbReference type="Proteomes" id="UP000238327">
    <property type="component" value="Chromosome"/>
</dbReference>
<dbReference type="SUPFAM" id="SSF52096">
    <property type="entry name" value="ClpP/crotonase"/>
    <property type="match status" value="2"/>
</dbReference>
<feature type="domain" description="CoA carboxyltransferase C-terminal" evidence="14">
    <location>
        <begin position="838"/>
        <end position="1072"/>
    </location>
</feature>
<dbReference type="STRING" id="1001585.MDS_4222"/>
<evidence type="ECO:0000259" key="13">
    <source>
        <dbReference type="PROSITE" id="PS50980"/>
    </source>
</evidence>
<reference evidence="15 16" key="1">
    <citation type="submission" date="2018-03" db="EMBL/GenBank/DDBJ databases">
        <title>Complete genome sequence and methylome analysis of Pseudomonas mendocina NEB 698.</title>
        <authorList>
            <person name="Morgan R.D."/>
        </authorList>
    </citation>
    <scope>NUCLEOTIDE SEQUENCE [LARGE SCALE GENOMIC DNA]</scope>
    <source>
        <strain evidence="15 16">NEB698</strain>
    </source>
</reference>
<dbReference type="InterPro" id="IPR011054">
    <property type="entry name" value="Rudment_hybrid_motif"/>
</dbReference>
<evidence type="ECO:0000259" key="12">
    <source>
        <dbReference type="PROSITE" id="PS50979"/>
    </source>
</evidence>
<dbReference type="SUPFAM" id="SSF56059">
    <property type="entry name" value="Glutathione synthetase ATP-binding domain-like"/>
    <property type="match status" value="1"/>
</dbReference>
<evidence type="ECO:0000313" key="15">
    <source>
        <dbReference type="EMBL" id="AVO53934.1"/>
    </source>
</evidence>
<dbReference type="InterPro" id="IPR011762">
    <property type="entry name" value="COA_CT_N"/>
</dbReference>
<dbReference type="PANTHER" id="PTHR48095:SF5">
    <property type="entry name" value="BLL7292 PROTEIN"/>
    <property type="match status" value="1"/>
</dbReference>
<dbReference type="GO" id="GO:0003989">
    <property type="term" value="F:acetyl-CoA carboxylase activity"/>
    <property type="evidence" value="ECO:0007669"/>
    <property type="project" value="UniProtKB-EC"/>
</dbReference>
<dbReference type="PANTHER" id="PTHR48095">
    <property type="entry name" value="PYRUVATE CARBOXYLASE SUBUNIT A"/>
    <property type="match status" value="1"/>
</dbReference>
<dbReference type="Gene3D" id="3.90.226.10">
    <property type="entry name" value="2-enoyl-CoA Hydratase, Chain A, domain 1"/>
    <property type="match status" value="2"/>
</dbReference>
<evidence type="ECO:0000256" key="1">
    <source>
        <dbReference type="ARBA" id="ARBA00001953"/>
    </source>
</evidence>
<comment type="cofactor">
    <cofactor evidence="1">
        <name>biotin</name>
        <dbReference type="ChEBI" id="CHEBI:57586"/>
    </cofactor>
</comment>
<proteinExistence type="predicted"/>